<keyword evidence="3" id="KW-1185">Reference proteome</keyword>
<evidence type="ECO:0000256" key="1">
    <source>
        <dbReference type="SAM" id="MobiDB-lite"/>
    </source>
</evidence>
<name>A0AAN6WZ26_9PEZI</name>
<reference evidence="2" key="1">
    <citation type="journal article" date="2023" name="Mol. Phylogenet. Evol.">
        <title>Genome-scale phylogeny and comparative genomics of the fungal order Sordariales.</title>
        <authorList>
            <person name="Hensen N."/>
            <person name="Bonometti L."/>
            <person name="Westerberg I."/>
            <person name="Brannstrom I.O."/>
            <person name="Guillou S."/>
            <person name="Cros-Aarteil S."/>
            <person name="Calhoun S."/>
            <person name="Haridas S."/>
            <person name="Kuo A."/>
            <person name="Mondo S."/>
            <person name="Pangilinan J."/>
            <person name="Riley R."/>
            <person name="LaButti K."/>
            <person name="Andreopoulos B."/>
            <person name="Lipzen A."/>
            <person name="Chen C."/>
            <person name="Yan M."/>
            <person name="Daum C."/>
            <person name="Ng V."/>
            <person name="Clum A."/>
            <person name="Steindorff A."/>
            <person name="Ohm R.A."/>
            <person name="Martin F."/>
            <person name="Silar P."/>
            <person name="Natvig D.O."/>
            <person name="Lalanne C."/>
            <person name="Gautier V."/>
            <person name="Ament-Velasquez S.L."/>
            <person name="Kruys A."/>
            <person name="Hutchinson M.I."/>
            <person name="Powell A.J."/>
            <person name="Barry K."/>
            <person name="Miller A.N."/>
            <person name="Grigoriev I.V."/>
            <person name="Debuchy R."/>
            <person name="Gladieux P."/>
            <person name="Hiltunen Thoren M."/>
            <person name="Johannesson H."/>
        </authorList>
    </citation>
    <scope>NUCLEOTIDE SEQUENCE</scope>
    <source>
        <strain evidence="2">PSN309</strain>
    </source>
</reference>
<reference evidence="2" key="2">
    <citation type="submission" date="2023-05" db="EMBL/GenBank/DDBJ databases">
        <authorList>
            <consortium name="Lawrence Berkeley National Laboratory"/>
            <person name="Steindorff A."/>
            <person name="Hensen N."/>
            <person name="Bonometti L."/>
            <person name="Westerberg I."/>
            <person name="Brannstrom I.O."/>
            <person name="Guillou S."/>
            <person name="Cros-Aarteil S."/>
            <person name="Calhoun S."/>
            <person name="Haridas S."/>
            <person name="Kuo A."/>
            <person name="Mondo S."/>
            <person name="Pangilinan J."/>
            <person name="Riley R."/>
            <person name="Labutti K."/>
            <person name="Andreopoulos B."/>
            <person name="Lipzen A."/>
            <person name="Chen C."/>
            <person name="Yanf M."/>
            <person name="Daum C."/>
            <person name="Ng V."/>
            <person name="Clum A."/>
            <person name="Ohm R."/>
            <person name="Martin F."/>
            <person name="Silar P."/>
            <person name="Natvig D."/>
            <person name="Lalanne C."/>
            <person name="Gautier V."/>
            <person name="Ament-Velasquez S.L."/>
            <person name="Kruys A."/>
            <person name="Hutchinson M.I."/>
            <person name="Powell A.J."/>
            <person name="Barry K."/>
            <person name="Miller A.N."/>
            <person name="Grigoriev I.V."/>
            <person name="Debuchy R."/>
            <person name="Gladieux P."/>
            <person name="Thoren M.H."/>
            <person name="Johannesson H."/>
        </authorList>
    </citation>
    <scope>NUCLEOTIDE SEQUENCE</scope>
    <source>
        <strain evidence="2">PSN309</strain>
    </source>
</reference>
<feature type="compositionally biased region" description="Polar residues" evidence="1">
    <location>
        <begin position="178"/>
        <end position="197"/>
    </location>
</feature>
<comment type="caution">
    <text evidence="2">The sequence shown here is derived from an EMBL/GenBank/DDBJ whole genome shotgun (WGS) entry which is preliminary data.</text>
</comment>
<feature type="region of interest" description="Disordered" evidence="1">
    <location>
        <begin position="82"/>
        <end position="206"/>
    </location>
</feature>
<gene>
    <name evidence="2" type="ORF">QBC35DRAFT_449455</name>
</gene>
<organism evidence="2 3">
    <name type="scientific">Podospora australis</name>
    <dbReference type="NCBI Taxonomy" id="1536484"/>
    <lineage>
        <taxon>Eukaryota</taxon>
        <taxon>Fungi</taxon>
        <taxon>Dikarya</taxon>
        <taxon>Ascomycota</taxon>
        <taxon>Pezizomycotina</taxon>
        <taxon>Sordariomycetes</taxon>
        <taxon>Sordariomycetidae</taxon>
        <taxon>Sordariales</taxon>
        <taxon>Podosporaceae</taxon>
        <taxon>Podospora</taxon>
    </lineage>
</organism>
<sequence>MDPNQPLSGGEPESASLPDTGPLMKQPTQQEAFVFFSVYRNTRNRTSSDIDWEAVAADNGWKNGSTAKVRFGQIRRKLDIDNWDFSNKARAGDNDNTSNLEASASSSTTKAVKRKASSAQLDGSTAKKTPRTARLRAPGTPTPLGGRGKGRGAKSEAIVMDEPDDADDESVDDKKGSTGLSSVNSQVSAYSEGSEVTTPIPFNLPTTSGTRTGSTTFPPFIPSAAVSSDSGVYASSTFLSPHRFEPKTRSPLSKTTTTLGDETAPPAASSSSPTSLRMGSSIDDIRAELERLSGRQANMLREYPREELLRPTTFTPSRRGSVASSITADGQTQRAPATVSSTHDQSHPLGYSLADIDNMWDEQVASRNAETMSLGSTDMELDGSI</sequence>
<protein>
    <submittedName>
        <fullName evidence="2">Uncharacterized protein</fullName>
    </submittedName>
</protein>
<feature type="compositionally biased region" description="Acidic residues" evidence="1">
    <location>
        <begin position="159"/>
        <end position="171"/>
    </location>
</feature>
<feature type="compositionally biased region" description="Low complexity" evidence="1">
    <location>
        <begin position="263"/>
        <end position="275"/>
    </location>
</feature>
<feature type="compositionally biased region" description="Polar residues" evidence="1">
    <location>
        <begin position="312"/>
        <end position="343"/>
    </location>
</feature>
<feature type="region of interest" description="Disordered" evidence="1">
    <location>
        <begin position="242"/>
        <end position="279"/>
    </location>
</feature>
<accession>A0AAN6WZ26</accession>
<dbReference type="EMBL" id="MU864367">
    <property type="protein sequence ID" value="KAK4190261.1"/>
    <property type="molecule type" value="Genomic_DNA"/>
</dbReference>
<dbReference type="AlphaFoldDB" id="A0AAN6WZ26"/>
<dbReference type="Proteomes" id="UP001302126">
    <property type="component" value="Unassembled WGS sequence"/>
</dbReference>
<evidence type="ECO:0000313" key="3">
    <source>
        <dbReference type="Proteomes" id="UP001302126"/>
    </source>
</evidence>
<feature type="region of interest" description="Disordered" evidence="1">
    <location>
        <begin position="1"/>
        <end position="28"/>
    </location>
</feature>
<evidence type="ECO:0000313" key="2">
    <source>
        <dbReference type="EMBL" id="KAK4190261.1"/>
    </source>
</evidence>
<proteinExistence type="predicted"/>
<feature type="region of interest" description="Disordered" evidence="1">
    <location>
        <begin position="311"/>
        <end position="349"/>
    </location>
</feature>
<feature type="compositionally biased region" description="Polar residues" evidence="1">
    <location>
        <begin position="250"/>
        <end position="260"/>
    </location>
</feature>